<evidence type="ECO:0000313" key="10">
    <source>
        <dbReference type="EMBL" id="AMY12340.1"/>
    </source>
</evidence>
<feature type="transmembrane region" description="Helical" evidence="9">
    <location>
        <begin position="228"/>
        <end position="248"/>
    </location>
</feature>
<dbReference type="KEGG" id="abac:LuPra_05613"/>
<dbReference type="EMBL" id="CP015136">
    <property type="protein sequence ID" value="AMY12340.1"/>
    <property type="molecule type" value="Genomic_DNA"/>
</dbReference>
<feature type="transmembrane region" description="Helical" evidence="9">
    <location>
        <begin position="450"/>
        <end position="473"/>
    </location>
</feature>
<dbReference type="OrthoDB" id="9761985at2"/>
<keyword evidence="11" id="KW-1185">Reference proteome</keyword>
<dbReference type="AlphaFoldDB" id="A0A143PWB7"/>
<gene>
    <name evidence="10" type="ORF">LuPra_05613</name>
</gene>
<proteinExistence type="predicted"/>
<dbReference type="Proteomes" id="UP000076079">
    <property type="component" value="Chromosome"/>
</dbReference>
<evidence type="ECO:0000256" key="3">
    <source>
        <dbReference type="ARBA" id="ARBA00022676"/>
    </source>
</evidence>
<keyword evidence="10" id="KW-0449">Lipoprotein</keyword>
<organism evidence="10 11">
    <name type="scientific">Luteitalea pratensis</name>
    <dbReference type="NCBI Taxonomy" id="1855912"/>
    <lineage>
        <taxon>Bacteria</taxon>
        <taxon>Pseudomonadati</taxon>
        <taxon>Acidobacteriota</taxon>
        <taxon>Vicinamibacteria</taxon>
        <taxon>Vicinamibacterales</taxon>
        <taxon>Vicinamibacteraceae</taxon>
        <taxon>Luteitalea</taxon>
    </lineage>
</organism>
<evidence type="ECO:0000256" key="8">
    <source>
        <dbReference type="PROSITE-ProRule" id="PRU00339"/>
    </source>
</evidence>
<evidence type="ECO:0000256" key="1">
    <source>
        <dbReference type="ARBA" id="ARBA00004651"/>
    </source>
</evidence>
<dbReference type="RefSeq" id="WP_110173805.1">
    <property type="nucleotide sequence ID" value="NZ_CP015136.1"/>
</dbReference>
<evidence type="ECO:0000256" key="7">
    <source>
        <dbReference type="ARBA" id="ARBA00023136"/>
    </source>
</evidence>
<reference evidence="11" key="2">
    <citation type="submission" date="2016-04" db="EMBL/GenBank/DDBJ databases">
        <title>First Complete Genome Sequence of a Subdivision 6 Acidobacterium.</title>
        <authorList>
            <person name="Huang S."/>
            <person name="Vieira S."/>
            <person name="Bunk B."/>
            <person name="Riedel T."/>
            <person name="Sproeer C."/>
            <person name="Overmann J."/>
        </authorList>
    </citation>
    <scope>NUCLEOTIDE SEQUENCE [LARGE SCALE GENOMIC DNA]</scope>
    <source>
        <strain evidence="11">DSM 100886 HEG_-6_39</strain>
    </source>
</reference>
<dbReference type="STRING" id="1855912.LuPra_05613"/>
<dbReference type="GO" id="GO:0005886">
    <property type="term" value="C:plasma membrane"/>
    <property type="evidence" value="ECO:0007669"/>
    <property type="project" value="UniProtKB-SubCell"/>
</dbReference>
<feature type="transmembrane region" description="Helical" evidence="9">
    <location>
        <begin position="187"/>
        <end position="216"/>
    </location>
</feature>
<dbReference type="GO" id="GO:0016763">
    <property type="term" value="F:pentosyltransferase activity"/>
    <property type="evidence" value="ECO:0007669"/>
    <property type="project" value="TreeGrafter"/>
</dbReference>
<dbReference type="PROSITE" id="PS50005">
    <property type="entry name" value="TPR"/>
    <property type="match status" value="3"/>
</dbReference>
<dbReference type="SUPFAM" id="SSF48452">
    <property type="entry name" value="TPR-like"/>
    <property type="match status" value="1"/>
</dbReference>
<dbReference type="PANTHER" id="PTHR33908:SF11">
    <property type="entry name" value="MEMBRANE PROTEIN"/>
    <property type="match status" value="1"/>
</dbReference>
<dbReference type="Gene3D" id="1.25.40.10">
    <property type="entry name" value="Tetratricopeptide repeat domain"/>
    <property type="match status" value="1"/>
</dbReference>
<sequence>MSRSTRQRRSVAPPAAPEAQGTYRWRWPLILLGLVLALKTALALTLAGHPLLQPEGELDAGEYWRLAQRVVAGDVLLTGTSFYVSPLYIYWLAFAQAMTGARVAGVLVLQAGLGTLAVWLTARTAALWVADDMRVRAAVVAGGALALTGIVALQEALILQAALDAMLMSAFAYGCSRALQEPSARRWACSGIILALLATNRPNAWLLGVILLLGAWRRGGVLQERGDRLRAATAVALGALVVLAPFTVRSRIATGAWQVLPGHGGLNFYIGNHAAANGTYTVVDGVRPSIAGQRDDMRRVAEQAAGRPLSDAAVSSHFVRQSLAWWRRAPVDAIGLFAYKLWLTTHAWELPVNVSYAWFREQVLLLTFLPVGAWLLVPLGLAAAIGGHVAVPVLHQGAWRWFRWLLPAYLVSVAIFFVVDRYRAPALVFGAISVGILASMWRSSDQPPEISGAFAAMAVAGVVLAAGLVPLPFHLGEADADTRMALHAIDSGRDAEGRAWLDRAVARHPAPGVAWFRAGLAWQARNQLADAERALREAHRLDPDVSDVAFALGEVLISEGKGAEAVPLLEQAERGGVRPDRARLDLALARWQAGDEPGARATLAAGVPPEALPLLRARALASVEAGRVNLAAWLLTEHRRYVRDDAEVTEKLGLMMARGGDVTAAAALFEEALRLDASDATARFNLAIARVQQGRRLEAIALLREALRIDPTYAQAAGALRELLAAQ</sequence>
<evidence type="ECO:0000256" key="5">
    <source>
        <dbReference type="ARBA" id="ARBA00022692"/>
    </source>
</evidence>
<evidence type="ECO:0000256" key="6">
    <source>
        <dbReference type="ARBA" id="ARBA00022989"/>
    </source>
</evidence>
<keyword evidence="2" id="KW-1003">Cell membrane</keyword>
<reference evidence="10 11" key="1">
    <citation type="journal article" date="2016" name="Genome Announc.">
        <title>First Complete Genome Sequence of a Subdivision 6 Acidobacterium Strain.</title>
        <authorList>
            <person name="Huang S."/>
            <person name="Vieira S."/>
            <person name="Bunk B."/>
            <person name="Riedel T."/>
            <person name="Sproer C."/>
            <person name="Overmann J."/>
        </authorList>
    </citation>
    <scope>NUCLEOTIDE SEQUENCE [LARGE SCALE GENOMIC DNA]</scope>
    <source>
        <strain evidence="11">DSM 100886 HEG_-6_39</strain>
    </source>
</reference>
<keyword evidence="3" id="KW-0328">Glycosyltransferase</keyword>
<dbReference type="PANTHER" id="PTHR33908">
    <property type="entry name" value="MANNOSYLTRANSFERASE YKCB-RELATED"/>
    <property type="match status" value="1"/>
</dbReference>
<comment type="subcellular location">
    <subcellularLocation>
        <location evidence="1">Cell membrane</location>
        <topology evidence="1">Multi-pass membrane protein</topology>
    </subcellularLocation>
</comment>
<evidence type="ECO:0000313" key="11">
    <source>
        <dbReference type="Proteomes" id="UP000076079"/>
    </source>
</evidence>
<dbReference type="InterPro" id="IPR050297">
    <property type="entry name" value="LipidA_mod_glycosyltrf_83"/>
</dbReference>
<dbReference type="PATRIC" id="fig|1813736.3.peg.5900"/>
<feature type="transmembrane region" description="Helical" evidence="9">
    <location>
        <begin position="401"/>
        <end position="419"/>
    </location>
</feature>
<keyword evidence="8" id="KW-0802">TPR repeat</keyword>
<keyword evidence="4" id="KW-0808">Transferase</keyword>
<feature type="repeat" description="TPR" evidence="8">
    <location>
        <begin position="646"/>
        <end position="679"/>
    </location>
</feature>
<feature type="repeat" description="TPR" evidence="8">
    <location>
        <begin position="680"/>
        <end position="713"/>
    </location>
</feature>
<keyword evidence="7 9" id="KW-0472">Membrane</keyword>
<name>A0A143PWB7_LUTPR</name>
<dbReference type="InterPro" id="IPR019734">
    <property type="entry name" value="TPR_rpt"/>
</dbReference>
<keyword evidence="5 9" id="KW-0812">Transmembrane</keyword>
<evidence type="ECO:0000256" key="4">
    <source>
        <dbReference type="ARBA" id="ARBA00022679"/>
    </source>
</evidence>
<dbReference type="InterPro" id="IPR011990">
    <property type="entry name" value="TPR-like_helical_dom_sf"/>
</dbReference>
<evidence type="ECO:0000256" key="9">
    <source>
        <dbReference type="SAM" id="Phobius"/>
    </source>
</evidence>
<feature type="transmembrane region" description="Helical" evidence="9">
    <location>
        <begin position="363"/>
        <end position="389"/>
    </location>
</feature>
<dbReference type="Pfam" id="PF13432">
    <property type="entry name" value="TPR_16"/>
    <property type="match status" value="2"/>
</dbReference>
<feature type="transmembrane region" description="Helical" evidence="9">
    <location>
        <begin position="133"/>
        <end position="151"/>
    </location>
</feature>
<feature type="repeat" description="TPR" evidence="8">
    <location>
        <begin position="512"/>
        <end position="545"/>
    </location>
</feature>
<accession>A0A143PWB7</accession>
<feature type="transmembrane region" description="Helical" evidence="9">
    <location>
        <begin position="29"/>
        <end position="48"/>
    </location>
</feature>
<evidence type="ECO:0000256" key="2">
    <source>
        <dbReference type="ARBA" id="ARBA00022475"/>
    </source>
</evidence>
<dbReference type="SMART" id="SM00028">
    <property type="entry name" value="TPR"/>
    <property type="match status" value="3"/>
</dbReference>
<dbReference type="GO" id="GO:0009103">
    <property type="term" value="P:lipopolysaccharide biosynthetic process"/>
    <property type="evidence" value="ECO:0007669"/>
    <property type="project" value="UniProtKB-ARBA"/>
</dbReference>
<protein>
    <submittedName>
        <fullName evidence="10">Putative PEP-CTERM system TPR-repeat lipoprotein</fullName>
    </submittedName>
</protein>
<keyword evidence="6 9" id="KW-1133">Transmembrane helix</keyword>
<feature type="transmembrane region" description="Helical" evidence="9">
    <location>
        <begin position="426"/>
        <end position="444"/>
    </location>
</feature>
<feature type="transmembrane region" description="Helical" evidence="9">
    <location>
        <begin position="88"/>
        <end position="121"/>
    </location>
</feature>